<sequence length="56" mass="6477">MEAADSSLNLVVIADFDGEMAPLYNRLRRALQKWCVEACTREDWEIPFPQLTVHKV</sequence>
<accession>A0A915U9M7</accession>
<evidence type="ECO:0000313" key="1">
    <source>
        <dbReference type="EMBL" id="BCO09096.1"/>
    </source>
</evidence>
<dbReference type="EMBL" id="AP024233">
    <property type="protein sequence ID" value="BCO09096.1"/>
    <property type="molecule type" value="Genomic_DNA"/>
</dbReference>
<name>A0A915U9M7_9BACT</name>
<proteinExistence type="predicted"/>
<dbReference type="SUPFAM" id="SSF82689">
    <property type="entry name" value="Mechanosensitive channel protein MscS (YggB), C-terminal domain"/>
    <property type="match status" value="1"/>
</dbReference>
<evidence type="ECO:0000313" key="2">
    <source>
        <dbReference type="Proteomes" id="UP001063350"/>
    </source>
</evidence>
<gene>
    <name evidence="1" type="ORF">GF1_14720</name>
</gene>
<dbReference type="GO" id="GO:0016020">
    <property type="term" value="C:membrane"/>
    <property type="evidence" value="ECO:0007669"/>
    <property type="project" value="InterPro"/>
</dbReference>
<dbReference type="Proteomes" id="UP001063350">
    <property type="component" value="Chromosome"/>
</dbReference>
<dbReference type="RefSeq" id="WP_267928967.1">
    <property type="nucleotide sequence ID" value="NZ_AP024233.1"/>
</dbReference>
<keyword evidence="2" id="KW-1185">Reference proteome</keyword>
<protein>
    <submittedName>
        <fullName evidence="1">Uncharacterized protein</fullName>
    </submittedName>
</protein>
<dbReference type="InterPro" id="IPR011066">
    <property type="entry name" value="MscS_channel_C_sf"/>
</dbReference>
<dbReference type="KEGG" id="ddu:GF1_14720"/>
<reference evidence="1" key="1">
    <citation type="submission" date="2020-12" db="EMBL/GenBank/DDBJ databases">
        <title>Desulfobium dissulfuricans gen. nov., sp. nov., a novel mesophilic, sulfate-reducing bacterium isolated from a deep-sea hydrothermal vent.</title>
        <authorList>
            <person name="Hashimoto Y."/>
            <person name="Tame A."/>
            <person name="Sawayama S."/>
            <person name="Miyazaki J."/>
            <person name="Takai K."/>
            <person name="Nakagawa S."/>
        </authorList>
    </citation>
    <scope>NUCLEOTIDE SEQUENCE</scope>
    <source>
        <strain evidence="1">GF1</strain>
    </source>
</reference>
<organism evidence="1 2">
    <name type="scientific">Desulfolithobacter dissulfuricans</name>
    <dbReference type="NCBI Taxonomy" id="2795293"/>
    <lineage>
        <taxon>Bacteria</taxon>
        <taxon>Pseudomonadati</taxon>
        <taxon>Thermodesulfobacteriota</taxon>
        <taxon>Desulfobulbia</taxon>
        <taxon>Desulfobulbales</taxon>
        <taxon>Desulfobulbaceae</taxon>
        <taxon>Desulfolithobacter</taxon>
    </lineage>
</organism>
<dbReference type="AlphaFoldDB" id="A0A915U9M7"/>